<organism evidence="2 3">
    <name type="scientific">Alteribacter keqinensis</name>
    <dbReference type="NCBI Taxonomy" id="2483800"/>
    <lineage>
        <taxon>Bacteria</taxon>
        <taxon>Bacillati</taxon>
        <taxon>Bacillota</taxon>
        <taxon>Bacilli</taxon>
        <taxon>Bacillales</taxon>
        <taxon>Bacillaceae</taxon>
        <taxon>Alteribacter</taxon>
    </lineage>
</organism>
<feature type="compositionally biased region" description="Polar residues" evidence="1">
    <location>
        <begin position="1"/>
        <end position="17"/>
    </location>
</feature>
<dbReference type="GO" id="GO:0003677">
    <property type="term" value="F:DNA binding"/>
    <property type="evidence" value="ECO:0007669"/>
    <property type="project" value="InterPro"/>
</dbReference>
<evidence type="ECO:0000313" key="2">
    <source>
        <dbReference type="EMBL" id="RNA66205.1"/>
    </source>
</evidence>
<evidence type="ECO:0000256" key="1">
    <source>
        <dbReference type="SAM" id="MobiDB-lite"/>
    </source>
</evidence>
<evidence type="ECO:0000313" key="3">
    <source>
        <dbReference type="Proteomes" id="UP000278746"/>
    </source>
</evidence>
<protein>
    <submittedName>
        <fullName evidence="2">Uncharacterized protein</fullName>
    </submittedName>
</protein>
<sequence length="84" mass="10098">MKYTTTRTTRQQSIHSFQKTEGENQLKSKANEEIRRLFKSKGLQQWEAAELMEIDESVFSRLLRKELEHEQKAWIIEQITRLCD</sequence>
<dbReference type="AlphaFoldDB" id="A0A3M7TNM0"/>
<dbReference type="InterPro" id="IPR010982">
    <property type="entry name" value="Lambda_DNA-bd_dom_sf"/>
</dbReference>
<keyword evidence="3" id="KW-1185">Reference proteome</keyword>
<name>A0A3M7TNM0_9BACI</name>
<dbReference type="Proteomes" id="UP000278746">
    <property type="component" value="Unassembled WGS sequence"/>
</dbReference>
<gene>
    <name evidence="2" type="ORF">EBO34_18925</name>
</gene>
<accession>A0A3M7TNM0</accession>
<feature type="region of interest" description="Disordered" evidence="1">
    <location>
        <begin position="1"/>
        <end position="26"/>
    </location>
</feature>
<dbReference type="EMBL" id="RHIB01000004">
    <property type="protein sequence ID" value="RNA66205.1"/>
    <property type="molecule type" value="Genomic_DNA"/>
</dbReference>
<dbReference type="Gene3D" id="1.10.260.40">
    <property type="entry name" value="lambda repressor-like DNA-binding domains"/>
    <property type="match status" value="1"/>
</dbReference>
<dbReference type="OrthoDB" id="2065126at2"/>
<reference evidence="2 3" key="1">
    <citation type="submission" date="2018-10" db="EMBL/GenBank/DDBJ databases">
        <title>Bacillus Keqinensis sp. nov., a moderately halophilic bacterium isolated from a saline-alkaline lake.</title>
        <authorList>
            <person name="Wang H."/>
        </authorList>
    </citation>
    <scope>NUCLEOTIDE SEQUENCE [LARGE SCALE GENOMIC DNA]</scope>
    <source>
        <strain evidence="2 3">KQ-3</strain>
    </source>
</reference>
<comment type="caution">
    <text evidence="2">The sequence shown here is derived from an EMBL/GenBank/DDBJ whole genome shotgun (WGS) entry which is preliminary data.</text>
</comment>
<dbReference type="SUPFAM" id="SSF47413">
    <property type="entry name" value="lambda repressor-like DNA-binding domains"/>
    <property type="match status" value="1"/>
</dbReference>
<proteinExistence type="predicted"/>